<organism evidence="3 4">
    <name type="scientific">Variibacter gotjawalensis</name>
    <dbReference type="NCBI Taxonomy" id="1333996"/>
    <lineage>
        <taxon>Bacteria</taxon>
        <taxon>Pseudomonadati</taxon>
        <taxon>Pseudomonadota</taxon>
        <taxon>Alphaproteobacteria</taxon>
        <taxon>Hyphomicrobiales</taxon>
        <taxon>Nitrobacteraceae</taxon>
        <taxon>Variibacter</taxon>
    </lineage>
</organism>
<protein>
    <recommendedName>
        <fullName evidence="5">Thioesterase superfamily protein</fullName>
    </recommendedName>
</protein>
<dbReference type="RefSeq" id="WP_096354710.1">
    <property type="nucleotide sequence ID" value="NZ_AP014946.1"/>
</dbReference>
<dbReference type="Pfam" id="PF13279">
    <property type="entry name" value="4HBT_2"/>
    <property type="match status" value="1"/>
</dbReference>
<gene>
    <name evidence="3" type="ORF">GJW-30_1_01942</name>
</gene>
<evidence type="ECO:0000256" key="1">
    <source>
        <dbReference type="ARBA" id="ARBA00005953"/>
    </source>
</evidence>
<dbReference type="OrthoDB" id="9799036at2"/>
<reference evidence="3 4" key="1">
    <citation type="submission" date="2015-08" db="EMBL/GenBank/DDBJ databases">
        <title>Investigation of the bacterial diversity of lava forest soil.</title>
        <authorList>
            <person name="Lee J.S."/>
        </authorList>
    </citation>
    <scope>NUCLEOTIDE SEQUENCE [LARGE SCALE GENOMIC DNA]</scope>
    <source>
        <strain evidence="3 4">GJW-30</strain>
    </source>
</reference>
<accession>A0A0S3PTW1</accession>
<comment type="similarity">
    <text evidence="1">Belongs to the 4-hydroxybenzoyl-CoA thioesterase family.</text>
</comment>
<evidence type="ECO:0000313" key="4">
    <source>
        <dbReference type="Proteomes" id="UP000236884"/>
    </source>
</evidence>
<dbReference type="GO" id="GO:0047617">
    <property type="term" value="F:fatty acyl-CoA hydrolase activity"/>
    <property type="evidence" value="ECO:0007669"/>
    <property type="project" value="TreeGrafter"/>
</dbReference>
<dbReference type="KEGG" id="vgo:GJW-30_1_01942"/>
<dbReference type="PANTHER" id="PTHR31793">
    <property type="entry name" value="4-HYDROXYBENZOYL-COA THIOESTERASE FAMILY MEMBER"/>
    <property type="match status" value="1"/>
</dbReference>
<keyword evidence="4" id="KW-1185">Reference proteome</keyword>
<evidence type="ECO:0000313" key="3">
    <source>
        <dbReference type="EMBL" id="BAT59409.1"/>
    </source>
</evidence>
<name>A0A0S3PTW1_9BRAD</name>
<evidence type="ECO:0000256" key="2">
    <source>
        <dbReference type="ARBA" id="ARBA00022801"/>
    </source>
</evidence>
<sequence length="131" mass="14228">MAALSTEVTLRPTDLDDVGHVNNVIFAALVAAGRMDFIGQRMKAFAAQGSDFWLVRVEIDYVQQLFYPGVARIETSIERVGRTSIGLGHEIWGCELAARATSVLVYVDKGWSQSLPLPDALVAALNPASDH</sequence>
<dbReference type="InterPro" id="IPR029069">
    <property type="entry name" value="HotDog_dom_sf"/>
</dbReference>
<evidence type="ECO:0008006" key="5">
    <source>
        <dbReference type="Google" id="ProtNLM"/>
    </source>
</evidence>
<dbReference type="EMBL" id="AP014946">
    <property type="protein sequence ID" value="BAT59409.1"/>
    <property type="molecule type" value="Genomic_DNA"/>
</dbReference>
<dbReference type="Proteomes" id="UP000236884">
    <property type="component" value="Chromosome"/>
</dbReference>
<dbReference type="AlphaFoldDB" id="A0A0S3PTW1"/>
<dbReference type="PANTHER" id="PTHR31793:SF27">
    <property type="entry name" value="NOVEL THIOESTERASE SUPERFAMILY DOMAIN AND SAPOSIN A-TYPE DOMAIN CONTAINING PROTEIN (0610012H03RIK)"/>
    <property type="match status" value="1"/>
</dbReference>
<dbReference type="SUPFAM" id="SSF54637">
    <property type="entry name" value="Thioesterase/thiol ester dehydrase-isomerase"/>
    <property type="match status" value="1"/>
</dbReference>
<dbReference type="Gene3D" id="3.10.129.10">
    <property type="entry name" value="Hotdog Thioesterase"/>
    <property type="match status" value="1"/>
</dbReference>
<dbReference type="CDD" id="cd00586">
    <property type="entry name" value="4HBT"/>
    <property type="match status" value="1"/>
</dbReference>
<keyword evidence="2" id="KW-0378">Hydrolase</keyword>
<proteinExistence type="inferred from homology"/>
<dbReference type="InterPro" id="IPR050563">
    <property type="entry name" value="4-hydroxybenzoyl-CoA_TE"/>
</dbReference>